<comment type="subcellular location">
    <subcellularLocation>
        <location evidence="1">Membrane</location>
        <topology evidence="1">Multi-pass membrane protein</topology>
    </subcellularLocation>
</comment>
<feature type="non-terminal residue" evidence="8">
    <location>
        <position position="1"/>
    </location>
</feature>
<sequence>NYGMLGLVLQRALLVCWAACVPVALLWSQAPRLLAAMHQQPDIVAGASRYLSIATPALFLSVLSACLFRYLVTQHRVRPSTICTLVTAALCPIYNWLLIYRFKMGLEGAAWAFVASTGTYSVLLVCYTVVRDWRRYKCNHPVQTWPGFSRGALQGWGTYLRLAAPAAAMICMEWWMFEFVIVMSGCLGAFAEVAVAVTGISFHITSWTYMIPMSLGTAANARVSNALGSGSAQGARTAARTAISTTLCLQLCIAAGLFAGRHHVAQAFTTQPDIVHHVGRIMPVLSASAVGDGLIAVLGGVLRGSGRQSLGAALNLVGYWLVGCPLAVLLGFKAGWDVLGFWCGLASATSLQAIILSVVISRCDWNREVARAAKLVSEHAAPLLEPPLTSQSPQPEPEEAAASAAAAGAALLLMPEQVSEPAQQGSG</sequence>
<keyword evidence="3 7" id="KW-0812">Transmembrane</keyword>
<feature type="non-terminal residue" evidence="8">
    <location>
        <position position="427"/>
    </location>
</feature>
<evidence type="ECO:0000256" key="3">
    <source>
        <dbReference type="ARBA" id="ARBA00022692"/>
    </source>
</evidence>
<comment type="caution">
    <text evidence="8">The sequence shown here is derived from an EMBL/GenBank/DDBJ whole genome shotgun (WGS) entry which is preliminary data.</text>
</comment>
<protein>
    <recommendedName>
        <fullName evidence="10">Multidrug and toxin extrusion protein</fullName>
    </recommendedName>
</protein>
<name>A0AAD3HGN2_9CHLO</name>
<keyword evidence="9" id="KW-1185">Reference proteome</keyword>
<dbReference type="GO" id="GO:1990961">
    <property type="term" value="P:xenobiotic detoxification by transmembrane export across the plasma membrane"/>
    <property type="evidence" value="ECO:0007669"/>
    <property type="project" value="InterPro"/>
</dbReference>
<feature type="transmembrane region" description="Helical" evidence="7">
    <location>
        <begin position="281"/>
        <end position="301"/>
    </location>
</feature>
<dbReference type="GO" id="GO:0016020">
    <property type="term" value="C:membrane"/>
    <property type="evidence" value="ECO:0007669"/>
    <property type="project" value="UniProtKB-SubCell"/>
</dbReference>
<keyword evidence="5 7" id="KW-0472">Membrane</keyword>
<feature type="region of interest" description="Disordered" evidence="6">
    <location>
        <begin position="385"/>
        <end position="405"/>
    </location>
</feature>
<feature type="transmembrane region" description="Helical" evidence="7">
    <location>
        <begin position="108"/>
        <end position="130"/>
    </location>
</feature>
<dbReference type="InterPro" id="IPR002528">
    <property type="entry name" value="MATE_fam"/>
</dbReference>
<feature type="transmembrane region" description="Helical" evidence="7">
    <location>
        <begin position="12"/>
        <end position="30"/>
    </location>
</feature>
<evidence type="ECO:0000256" key="6">
    <source>
        <dbReference type="SAM" id="MobiDB-lite"/>
    </source>
</evidence>
<comment type="similarity">
    <text evidence="2">Belongs to the multi antimicrobial extrusion (MATE) (TC 2.A.66.1) family.</text>
</comment>
<dbReference type="GO" id="GO:0042910">
    <property type="term" value="F:xenobiotic transmembrane transporter activity"/>
    <property type="evidence" value="ECO:0007669"/>
    <property type="project" value="InterPro"/>
</dbReference>
<evidence type="ECO:0000256" key="5">
    <source>
        <dbReference type="ARBA" id="ARBA00023136"/>
    </source>
</evidence>
<evidence type="ECO:0000256" key="2">
    <source>
        <dbReference type="ARBA" id="ARBA00010199"/>
    </source>
</evidence>
<keyword evidence="4 7" id="KW-1133">Transmembrane helix</keyword>
<dbReference type="InterPro" id="IPR045069">
    <property type="entry name" value="MATE_euk"/>
</dbReference>
<dbReference type="GO" id="GO:0015297">
    <property type="term" value="F:antiporter activity"/>
    <property type="evidence" value="ECO:0007669"/>
    <property type="project" value="InterPro"/>
</dbReference>
<feature type="transmembrane region" description="Helical" evidence="7">
    <location>
        <begin position="82"/>
        <end position="102"/>
    </location>
</feature>
<evidence type="ECO:0000313" key="8">
    <source>
        <dbReference type="EMBL" id="GFR39891.1"/>
    </source>
</evidence>
<dbReference type="PANTHER" id="PTHR11206">
    <property type="entry name" value="MULTIDRUG RESISTANCE PROTEIN"/>
    <property type="match status" value="1"/>
</dbReference>
<feature type="transmembrane region" description="Helical" evidence="7">
    <location>
        <begin position="179"/>
        <end position="204"/>
    </location>
</feature>
<accession>A0AAD3HGN2</accession>
<evidence type="ECO:0008006" key="10">
    <source>
        <dbReference type="Google" id="ProtNLM"/>
    </source>
</evidence>
<evidence type="ECO:0000256" key="4">
    <source>
        <dbReference type="ARBA" id="ARBA00022989"/>
    </source>
</evidence>
<evidence type="ECO:0000313" key="9">
    <source>
        <dbReference type="Proteomes" id="UP001054857"/>
    </source>
</evidence>
<evidence type="ECO:0000256" key="1">
    <source>
        <dbReference type="ARBA" id="ARBA00004141"/>
    </source>
</evidence>
<dbReference type="CDD" id="cd13132">
    <property type="entry name" value="MATE_eukaryotic"/>
    <property type="match status" value="1"/>
</dbReference>
<proteinExistence type="inferred from homology"/>
<feature type="transmembrane region" description="Helical" evidence="7">
    <location>
        <begin position="313"/>
        <end position="332"/>
    </location>
</feature>
<dbReference type="NCBIfam" id="TIGR00797">
    <property type="entry name" value="matE"/>
    <property type="match status" value="1"/>
</dbReference>
<dbReference type="AlphaFoldDB" id="A0AAD3HGN2"/>
<feature type="transmembrane region" description="Helical" evidence="7">
    <location>
        <begin position="50"/>
        <end position="70"/>
    </location>
</feature>
<feature type="transmembrane region" description="Helical" evidence="7">
    <location>
        <begin position="338"/>
        <end position="361"/>
    </location>
</feature>
<dbReference type="Pfam" id="PF01554">
    <property type="entry name" value="MatE"/>
    <property type="match status" value="2"/>
</dbReference>
<gene>
    <name evidence="8" type="ORF">Agub_g396</name>
</gene>
<dbReference type="Proteomes" id="UP001054857">
    <property type="component" value="Unassembled WGS sequence"/>
</dbReference>
<reference evidence="8 9" key="1">
    <citation type="journal article" date="2021" name="Sci. Rep.">
        <title>Genome sequencing of the multicellular alga Astrephomene provides insights into convergent evolution of germ-soma differentiation.</title>
        <authorList>
            <person name="Yamashita S."/>
            <person name="Yamamoto K."/>
            <person name="Matsuzaki R."/>
            <person name="Suzuki S."/>
            <person name="Yamaguchi H."/>
            <person name="Hirooka S."/>
            <person name="Minakuchi Y."/>
            <person name="Miyagishima S."/>
            <person name="Kawachi M."/>
            <person name="Toyoda A."/>
            <person name="Nozaki H."/>
        </authorList>
    </citation>
    <scope>NUCLEOTIDE SEQUENCE [LARGE SCALE GENOMIC DNA]</scope>
    <source>
        <strain evidence="8 9">NIES-4017</strain>
    </source>
</reference>
<evidence type="ECO:0000256" key="7">
    <source>
        <dbReference type="SAM" id="Phobius"/>
    </source>
</evidence>
<organism evidence="8 9">
    <name type="scientific">Astrephomene gubernaculifera</name>
    <dbReference type="NCBI Taxonomy" id="47775"/>
    <lineage>
        <taxon>Eukaryota</taxon>
        <taxon>Viridiplantae</taxon>
        <taxon>Chlorophyta</taxon>
        <taxon>core chlorophytes</taxon>
        <taxon>Chlorophyceae</taxon>
        <taxon>CS clade</taxon>
        <taxon>Chlamydomonadales</taxon>
        <taxon>Astrephomenaceae</taxon>
        <taxon>Astrephomene</taxon>
    </lineage>
</organism>
<dbReference type="EMBL" id="BMAR01000001">
    <property type="protein sequence ID" value="GFR39891.1"/>
    <property type="molecule type" value="Genomic_DNA"/>
</dbReference>